<dbReference type="Pfam" id="PF01553">
    <property type="entry name" value="Acyltransferase"/>
    <property type="match status" value="1"/>
</dbReference>
<keyword evidence="7" id="KW-0472">Membrane</keyword>
<dbReference type="AlphaFoldDB" id="A0A7R8HB79"/>
<dbReference type="GO" id="GO:0042171">
    <property type="term" value="F:lysophosphatidic acid acyltransferase activity"/>
    <property type="evidence" value="ECO:0007669"/>
    <property type="project" value="TreeGrafter"/>
</dbReference>
<dbReference type="GO" id="GO:0047184">
    <property type="term" value="F:1-acylglycerophosphocholine O-acyltransferase activity"/>
    <property type="evidence" value="ECO:0007669"/>
    <property type="project" value="UniProtKB-EC"/>
</dbReference>
<dbReference type="PANTHER" id="PTHR23063">
    <property type="entry name" value="PHOSPHOLIPID ACYLTRANSFERASE"/>
    <property type="match status" value="1"/>
</dbReference>
<evidence type="ECO:0000256" key="4">
    <source>
        <dbReference type="ARBA" id="ARBA00022692"/>
    </source>
</evidence>
<dbReference type="EC" id="2.3.1.67" evidence="10"/>
<keyword evidence="3 10" id="KW-0808">Transferase</keyword>
<name>A0A7R8HB79_LEPSM</name>
<evidence type="ECO:0000256" key="6">
    <source>
        <dbReference type="ARBA" id="ARBA00023098"/>
    </source>
</evidence>
<dbReference type="GO" id="GO:0016020">
    <property type="term" value="C:membrane"/>
    <property type="evidence" value="ECO:0007669"/>
    <property type="project" value="UniProtKB-SubCell"/>
</dbReference>
<evidence type="ECO:0000256" key="2">
    <source>
        <dbReference type="ARBA" id="ARBA00008655"/>
    </source>
</evidence>
<comment type="subcellular location">
    <subcellularLocation>
        <location evidence="1">Membrane</location>
    </subcellularLocation>
</comment>
<evidence type="ECO:0000313" key="10">
    <source>
        <dbReference type="EMBL" id="CAF2969578.1"/>
    </source>
</evidence>
<protein>
    <submittedName>
        <fullName evidence="10">LPCAT1_2</fullName>
        <ecNumber evidence="10">2.3.1.23</ecNumber>
        <ecNumber evidence="10">2.3.1.67</ecNumber>
    </submittedName>
</protein>
<keyword evidence="8 10" id="KW-0012">Acyltransferase</keyword>
<keyword evidence="11" id="KW-1185">Reference proteome</keyword>
<keyword evidence="4" id="KW-0812">Transmembrane</keyword>
<dbReference type="InterPro" id="IPR002123">
    <property type="entry name" value="Plipid/glycerol_acylTrfase"/>
</dbReference>
<dbReference type="OrthoDB" id="272512at2759"/>
<proteinExistence type="inferred from homology"/>
<dbReference type="EMBL" id="HG994585">
    <property type="protein sequence ID" value="CAF2969578.1"/>
    <property type="molecule type" value="Genomic_DNA"/>
</dbReference>
<keyword evidence="6" id="KW-0443">Lipid metabolism</keyword>
<evidence type="ECO:0000256" key="7">
    <source>
        <dbReference type="ARBA" id="ARBA00023136"/>
    </source>
</evidence>
<dbReference type="GO" id="GO:0006629">
    <property type="term" value="P:lipid metabolic process"/>
    <property type="evidence" value="ECO:0007669"/>
    <property type="project" value="UniProtKB-KW"/>
</dbReference>
<feature type="domain" description="Phospholipid/glycerol acyltransferase" evidence="9">
    <location>
        <begin position="94"/>
        <end position="195"/>
    </location>
</feature>
<evidence type="ECO:0000313" key="11">
    <source>
        <dbReference type="Proteomes" id="UP000675881"/>
    </source>
</evidence>
<comment type="similarity">
    <text evidence="2">Belongs to the 1-acyl-sn-glycerol-3-phosphate acyltransferase family.</text>
</comment>
<reference evidence="10" key="1">
    <citation type="submission" date="2021-02" db="EMBL/GenBank/DDBJ databases">
        <authorList>
            <person name="Bekaert M."/>
        </authorList>
    </citation>
    <scope>NUCLEOTIDE SEQUENCE</scope>
    <source>
        <strain evidence="10">IoA-00</strain>
    </source>
</reference>
<sequence length="335" mass="38973">MEEEDLPFKHRISMSKIRWIRTYFLSLSLFPLRVLSVLIFVILYWMAASVTLLGKTESPMVGWRKKVKWIGVLFGRIAFRCMGLFPIIKGEPNPEAPVFVLAPHSSFFDAFVVFWLGEIPSIVNRYENQNIPFIGKCIRMTESIFVTREAANSRQQTMQEIIYRVKNPAWPKVGPFPRRVHFQQESFNAFQKGCFCCWCSNTASYYSLSKYCGYRDMDVGSIPMVLKQLFGSRSPRYIPKLVEFLPIYYPSSSEQKDPILFGNNVRQVMADALNIPVCQDSFEEVKRKYAHKYKSKKTGLTLIHILILSFSLSSYTVILLNMYISKYVQSMMIFY</sequence>
<dbReference type="GO" id="GO:0047192">
    <property type="term" value="F:1-alkylglycerophosphocholine O-acetyltransferase activity"/>
    <property type="evidence" value="ECO:0007669"/>
    <property type="project" value="UniProtKB-EC"/>
</dbReference>
<evidence type="ECO:0000259" key="9">
    <source>
        <dbReference type="Pfam" id="PF01553"/>
    </source>
</evidence>
<evidence type="ECO:0000256" key="3">
    <source>
        <dbReference type="ARBA" id="ARBA00022679"/>
    </source>
</evidence>
<evidence type="ECO:0000256" key="8">
    <source>
        <dbReference type="ARBA" id="ARBA00023315"/>
    </source>
</evidence>
<keyword evidence="5" id="KW-1133">Transmembrane helix</keyword>
<dbReference type="EC" id="2.3.1.23" evidence="10"/>
<dbReference type="PANTHER" id="PTHR23063:SF52">
    <property type="entry name" value="LYSOPHOSPHATIDYLCHOLINE ACYLTRANSFERASE"/>
    <property type="match status" value="1"/>
</dbReference>
<evidence type="ECO:0000256" key="1">
    <source>
        <dbReference type="ARBA" id="ARBA00004370"/>
    </source>
</evidence>
<accession>A0A7R8HB79</accession>
<dbReference type="SUPFAM" id="SSF69593">
    <property type="entry name" value="Glycerol-3-phosphate (1)-acyltransferase"/>
    <property type="match status" value="1"/>
</dbReference>
<evidence type="ECO:0000256" key="5">
    <source>
        <dbReference type="ARBA" id="ARBA00022989"/>
    </source>
</evidence>
<organism evidence="10 11">
    <name type="scientific">Lepeophtheirus salmonis</name>
    <name type="common">Salmon louse</name>
    <name type="synonym">Caligus salmonis</name>
    <dbReference type="NCBI Taxonomy" id="72036"/>
    <lineage>
        <taxon>Eukaryota</taxon>
        <taxon>Metazoa</taxon>
        <taxon>Ecdysozoa</taxon>
        <taxon>Arthropoda</taxon>
        <taxon>Crustacea</taxon>
        <taxon>Multicrustacea</taxon>
        <taxon>Hexanauplia</taxon>
        <taxon>Copepoda</taxon>
        <taxon>Siphonostomatoida</taxon>
        <taxon>Caligidae</taxon>
        <taxon>Lepeophtheirus</taxon>
    </lineage>
</organism>
<gene>
    <name evidence="10" type="ORF">LSAA_11201</name>
</gene>
<dbReference type="GO" id="GO:0005783">
    <property type="term" value="C:endoplasmic reticulum"/>
    <property type="evidence" value="ECO:0007669"/>
    <property type="project" value="TreeGrafter"/>
</dbReference>
<dbReference type="Proteomes" id="UP000675881">
    <property type="component" value="Chromosome 6"/>
</dbReference>